<sequence>MDQGIVRVDDGWRVPAFRGLGVSQVVVDHELSLRIGSHEIALCTWAELVADQRSYRVAAWPQTNLAKAVELVRQVVAEVEVSDQGTLRVLFADGRRLRVPADDVRSAWTVAVRGQGFLTAKPGGGVQMNDVGSAAGL</sequence>
<reference evidence="1" key="1">
    <citation type="submission" date="2022-01" db="EMBL/GenBank/DDBJ databases">
        <title>Genome-Based Taxonomic Classification of the Phylum Actinobacteria.</title>
        <authorList>
            <person name="Gao Y."/>
        </authorList>
    </citation>
    <scope>NUCLEOTIDE SEQUENCE</scope>
    <source>
        <strain evidence="1">KLBMP 8922</strain>
    </source>
</reference>
<dbReference type="Pfam" id="PF19686">
    <property type="entry name" value="DUF6188"/>
    <property type="match status" value="1"/>
</dbReference>
<comment type="caution">
    <text evidence="1">The sequence shown here is derived from an EMBL/GenBank/DDBJ whole genome shotgun (WGS) entry which is preliminary data.</text>
</comment>
<dbReference type="AlphaFoldDB" id="A0AA41U4N8"/>
<evidence type="ECO:0000313" key="1">
    <source>
        <dbReference type="EMBL" id="MCF2533130.1"/>
    </source>
</evidence>
<dbReference type="EMBL" id="JAKFHA010000044">
    <property type="protein sequence ID" value="MCF2533130.1"/>
    <property type="molecule type" value="Genomic_DNA"/>
</dbReference>
<gene>
    <name evidence="1" type="ORF">LZ495_38760</name>
</gene>
<dbReference type="InterPro" id="IPR046179">
    <property type="entry name" value="DUF6188"/>
</dbReference>
<accession>A0AA41U4N8</accession>
<dbReference type="Proteomes" id="UP001165378">
    <property type="component" value="Unassembled WGS sequence"/>
</dbReference>
<dbReference type="RefSeq" id="WP_235057906.1">
    <property type="nucleotide sequence ID" value="NZ_JAKFHA010000044.1"/>
</dbReference>
<evidence type="ECO:0000313" key="2">
    <source>
        <dbReference type="Proteomes" id="UP001165378"/>
    </source>
</evidence>
<organism evidence="1 2">
    <name type="scientific">Yinghuangia soli</name>
    <dbReference type="NCBI Taxonomy" id="2908204"/>
    <lineage>
        <taxon>Bacteria</taxon>
        <taxon>Bacillati</taxon>
        <taxon>Actinomycetota</taxon>
        <taxon>Actinomycetes</taxon>
        <taxon>Kitasatosporales</taxon>
        <taxon>Streptomycetaceae</taxon>
        <taxon>Yinghuangia</taxon>
    </lineage>
</organism>
<keyword evidence="2" id="KW-1185">Reference proteome</keyword>
<proteinExistence type="predicted"/>
<name>A0AA41U4N8_9ACTN</name>
<protein>
    <submittedName>
        <fullName evidence="1">DUF6188 family protein</fullName>
    </submittedName>
</protein>